<dbReference type="KEGG" id="aqu:100632693"/>
<comment type="similarity">
    <text evidence="4">Belongs to the phospholipase D family. MitoPLD/Zucchini subfamily.</text>
</comment>
<evidence type="ECO:0000256" key="2">
    <source>
        <dbReference type="ARBA" id="ARBA00022963"/>
    </source>
</evidence>
<protein>
    <recommendedName>
        <fullName evidence="5">Mitochondrial cardiolipin hydrolase</fullName>
    </recommendedName>
    <alternativeName>
        <fullName evidence="6">Mitochondrial phospholipase</fullName>
    </alternativeName>
</protein>
<dbReference type="InParanoid" id="A0A1X7VTZ3"/>
<evidence type="ECO:0000313" key="10">
    <source>
        <dbReference type="Proteomes" id="UP000007879"/>
    </source>
</evidence>
<dbReference type="eggNOG" id="ENOG502RXG9">
    <property type="taxonomic scope" value="Eukaryota"/>
</dbReference>
<dbReference type="Gene3D" id="3.30.870.10">
    <property type="entry name" value="Endonuclease Chain A"/>
    <property type="match status" value="1"/>
</dbReference>
<evidence type="ECO:0000313" key="9">
    <source>
        <dbReference type="EnsemblMetazoa" id="Aqu2.1.43344_001"/>
    </source>
</evidence>
<dbReference type="Proteomes" id="UP000007879">
    <property type="component" value="Unassembled WGS sequence"/>
</dbReference>
<dbReference type="PANTHER" id="PTHR43856:SF1">
    <property type="entry name" value="MITOCHONDRIAL CARDIOLIPIN HYDROLASE"/>
    <property type="match status" value="1"/>
</dbReference>
<organism evidence="9">
    <name type="scientific">Amphimedon queenslandica</name>
    <name type="common">Sponge</name>
    <dbReference type="NCBI Taxonomy" id="400682"/>
    <lineage>
        <taxon>Eukaryota</taxon>
        <taxon>Metazoa</taxon>
        <taxon>Porifera</taxon>
        <taxon>Demospongiae</taxon>
        <taxon>Heteroscleromorpha</taxon>
        <taxon>Haplosclerida</taxon>
        <taxon>Niphatidae</taxon>
        <taxon>Amphimedon</taxon>
    </lineage>
</organism>
<dbReference type="Pfam" id="PF13091">
    <property type="entry name" value="PLDc_2"/>
    <property type="match status" value="1"/>
</dbReference>
<dbReference type="SUPFAM" id="SSF56024">
    <property type="entry name" value="Phospholipase D/nuclease"/>
    <property type="match status" value="1"/>
</dbReference>
<dbReference type="CDD" id="cd09171">
    <property type="entry name" value="PLDc_vPLD6_like"/>
    <property type="match status" value="1"/>
</dbReference>
<reference evidence="9" key="2">
    <citation type="submission" date="2017-05" db="UniProtKB">
        <authorList>
            <consortium name="EnsemblMetazoa"/>
        </authorList>
    </citation>
    <scope>IDENTIFICATION</scope>
</reference>
<keyword evidence="2" id="KW-0442">Lipid degradation</keyword>
<keyword evidence="1" id="KW-0378">Hydrolase</keyword>
<dbReference type="EnsemblMetazoa" id="XM_003382795.3">
    <property type="protein sequence ID" value="XP_003382843.1"/>
    <property type="gene ID" value="LOC100632693"/>
</dbReference>
<dbReference type="InterPro" id="IPR025202">
    <property type="entry name" value="PLD-like_dom"/>
</dbReference>
<dbReference type="STRING" id="400682.A0A1X7VTZ3"/>
<evidence type="ECO:0000256" key="6">
    <source>
        <dbReference type="ARBA" id="ARBA00043167"/>
    </source>
</evidence>
<keyword evidence="7" id="KW-0472">Membrane</keyword>
<evidence type="ECO:0000256" key="4">
    <source>
        <dbReference type="ARBA" id="ARBA00038012"/>
    </source>
</evidence>
<proteinExistence type="inferred from homology"/>
<keyword evidence="10" id="KW-1185">Reference proteome</keyword>
<keyword evidence="3" id="KW-0443">Lipid metabolism</keyword>
<keyword evidence="7" id="KW-0812">Transmembrane</keyword>
<dbReference type="InterPro" id="IPR051406">
    <property type="entry name" value="PLD_domain"/>
</dbReference>
<keyword evidence="7" id="KW-1133">Transmembrane helix</keyword>
<dbReference type="GO" id="GO:0005739">
    <property type="term" value="C:mitochondrion"/>
    <property type="evidence" value="ECO:0007669"/>
    <property type="project" value="TreeGrafter"/>
</dbReference>
<name>A0A1X7VTZ3_AMPQE</name>
<dbReference type="OMA" id="YQKMLGS"/>
<evidence type="ECO:0000256" key="1">
    <source>
        <dbReference type="ARBA" id="ARBA00022801"/>
    </source>
</evidence>
<evidence type="ECO:0000256" key="3">
    <source>
        <dbReference type="ARBA" id="ARBA00023098"/>
    </source>
</evidence>
<evidence type="ECO:0000256" key="5">
    <source>
        <dbReference type="ARBA" id="ARBA00040549"/>
    </source>
</evidence>
<accession>A0A1X7VTZ3</accession>
<sequence>MAGTPPTRSLLFFFSLVCFGTLSVILLLKTKNKRKKKRIVTPKHLFFPDKSGHNASTLLNLISSLPSHSLDICVYCLNGKDFLEAILSVHKRGVPVRVITDNEESYVQIATLRKGGVQVRTNMSSSYLMHHKFAIIDRSLLITGSLNWTRQGLNGNYENVIITDDVGYLGGFLKQFEELWESFDPLASK</sequence>
<evidence type="ECO:0000256" key="7">
    <source>
        <dbReference type="SAM" id="Phobius"/>
    </source>
</evidence>
<dbReference type="PROSITE" id="PS50035">
    <property type="entry name" value="PLD"/>
    <property type="match status" value="1"/>
</dbReference>
<evidence type="ECO:0000259" key="8">
    <source>
        <dbReference type="PROSITE" id="PS50035"/>
    </source>
</evidence>
<dbReference type="EnsemblMetazoa" id="Aqu2.1.43344_001">
    <property type="protein sequence ID" value="Aqu2.1.43344_001"/>
    <property type="gene ID" value="Aqu2.1.43344"/>
</dbReference>
<feature type="domain" description="PLD phosphodiesterase" evidence="8">
    <location>
        <begin position="125"/>
        <end position="152"/>
    </location>
</feature>
<dbReference type="PANTHER" id="PTHR43856">
    <property type="entry name" value="CARDIOLIPIN HYDROLASE"/>
    <property type="match status" value="1"/>
</dbReference>
<dbReference type="OrthoDB" id="5205528at2759"/>
<reference evidence="10" key="1">
    <citation type="journal article" date="2010" name="Nature">
        <title>The Amphimedon queenslandica genome and the evolution of animal complexity.</title>
        <authorList>
            <person name="Srivastava M."/>
            <person name="Simakov O."/>
            <person name="Chapman J."/>
            <person name="Fahey B."/>
            <person name="Gauthier M.E."/>
            <person name="Mitros T."/>
            <person name="Richards G.S."/>
            <person name="Conaco C."/>
            <person name="Dacre M."/>
            <person name="Hellsten U."/>
            <person name="Larroux C."/>
            <person name="Putnam N.H."/>
            <person name="Stanke M."/>
            <person name="Adamska M."/>
            <person name="Darling A."/>
            <person name="Degnan S.M."/>
            <person name="Oakley T.H."/>
            <person name="Plachetzki D.C."/>
            <person name="Zhai Y."/>
            <person name="Adamski M."/>
            <person name="Calcino A."/>
            <person name="Cummins S.F."/>
            <person name="Goodstein D.M."/>
            <person name="Harris C."/>
            <person name="Jackson D.J."/>
            <person name="Leys S.P."/>
            <person name="Shu S."/>
            <person name="Woodcroft B.J."/>
            <person name="Vervoort M."/>
            <person name="Kosik K.S."/>
            <person name="Manning G."/>
            <person name="Degnan B.M."/>
            <person name="Rokhsar D.S."/>
        </authorList>
    </citation>
    <scope>NUCLEOTIDE SEQUENCE [LARGE SCALE GENOMIC DNA]</scope>
</reference>
<dbReference type="AlphaFoldDB" id="A0A1X7VTZ3"/>
<dbReference type="GO" id="GO:0016042">
    <property type="term" value="P:lipid catabolic process"/>
    <property type="evidence" value="ECO:0007669"/>
    <property type="project" value="UniProtKB-KW"/>
</dbReference>
<dbReference type="InterPro" id="IPR001736">
    <property type="entry name" value="PLipase_D/transphosphatidylase"/>
</dbReference>
<gene>
    <name evidence="9" type="primary">100632693</name>
</gene>
<dbReference type="GO" id="GO:0016891">
    <property type="term" value="F:RNA endonuclease activity producing 5'-phosphomonoesters, hydrolytic mechanism"/>
    <property type="evidence" value="ECO:0007669"/>
    <property type="project" value="TreeGrafter"/>
</dbReference>
<feature type="transmembrane region" description="Helical" evidence="7">
    <location>
        <begin position="12"/>
        <end position="28"/>
    </location>
</feature>